<proteinExistence type="predicted"/>
<dbReference type="RefSeq" id="WP_193953593.1">
    <property type="nucleotide sequence ID" value="NZ_JADEYS010000011.1"/>
</dbReference>
<protein>
    <submittedName>
        <fullName evidence="1">DUF465 domain-containing protein</fullName>
    </submittedName>
</protein>
<name>A0A8J7JZP2_9GAMM</name>
<accession>A0A8J7JZP2</accession>
<sequence>MSIEHHDLVHEFPELRERIHEKKMTDAHFARLFNEYHDLTKDVERMETEIEPVTTQTEEEYKLKRVNLKDKLYRMLMN</sequence>
<organism evidence="1 2">
    <name type="scientific">Pontibacterium sinense</name>
    <dbReference type="NCBI Taxonomy" id="2781979"/>
    <lineage>
        <taxon>Bacteria</taxon>
        <taxon>Pseudomonadati</taxon>
        <taxon>Pseudomonadota</taxon>
        <taxon>Gammaproteobacteria</taxon>
        <taxon>Oceanospirillales</taxon>
        <taxon>Oceanospirillaceae</taxon>
        <taxon>Pontibacterium</taxon>
    </lineage>
</organism>
<evidence type="ECO:0000313" key="1">
    <source>
        <dbReference type="EMBL" id="MBE9397979.1"/>
    </source>
</evidence>
<evidence type="ECO:0000313" key="2">
    <source>
        <dbReference type="Proteomes" id="UP000640333"/>
    </source>
</evidence>
<dbReference type="EMBL" id="JADEYS010000011">
    <property type="protein sequence ID" value="MBE9397979.1"/>
    <property type="molecule type" value="Genomic_DNA"/>
</dbReference>
<keyword evidence="2" id="KW-1185">Reference proteome</keyword>
<reference evidence="1" key="1">
    <citation type="submission" date="2020-10" db="EMBL/GenBank/DDBJ databases">
        <title>Bacterium isolated from coastal waters sediment.</title>
        <authorList>
            <person name="Chen R.-J."/>
            <person name="Lu D.-C."/>
            <person name="Zhu K.-L."/>
            <person name="Du Z.-J."/>
        </authorList>
    </citation>
    <scope>NUCLEOTIDE SEQUENCE</scope>
    <source>
        <strain evidence="1">N1Y112</strain>
    </source>
</reference>
<comment type="caution">
    <text evidence="1">The sequence shown here is derived from an EMBL/GenBank/DDBJ whole genome shotgun (WGS) entry which is preliminary data.</text>
</comment>
<dbReference type="Proteomes" id="UP000640333">
    <property type="component" value="Unassembled WGS sequence"/>
</dbReference>
<dbReference type="Gene3D" id="6.10.280.50">
    <property type="match status" value="1"/>
</dbReference>
<dbReference type="InterPro" id="IPR038444">
    <property type="entry name" value="DUF465_sf"/>
</dbReference>
<dbReference type="InterPro" id="IPR007420">
    <property type="entry name" value="DUF465"/>
</dbReference>
<gene>
    <name evidence="1" type="ORF">IOQ59_11990</name>
</gene>
<dbReference type="AlphaFoldDB" id="A0A8J7JZP2"/>
<dbReference type="Pfam" id="PF04325">
    <property type="entry name" value="DUF465"/>
    <property type="match status" value="1"/>
</dbReference>